<dbReference type="EMBL" id="SGJD01001741">
    <property type="protein sequence ID" value="KAB0398476.1"/>
    <property type="molecule type" value="Genomic_DNA"/>
</dbReference>
<evidence type="ECO:0000259" key="2">
    <source>
        <dbReference type="PROSITE" id="PS50157"/>
    </source>
</evidence>
<dbReference type="PROSITE" id="PS50157">
    <property type="entry name" value="ZINC_FINGER_C2H2_2"/>
    <property type="match status" value="1"/>
</dbReference>
<feature type="domain" description="C2H2-type" evidence="2">
    <location>
        <begin position="137"/>
        <end position="164"/>
    </location>
</feature>
<keyword evidence="1" id="KW-0862">Zinc</keyword>
<keyword evidence="1" id="KW-0863">Zinc-finger</keyword>
<reference evidence="3 4" key="1">
    <citation type="journal article" date="2019" name="PLoS ONE">
        <title>Genomic analyses reveal an absence of contemporary introgressive admixture between fin whales and blue whales, despite known hybrids.</title>
        <authorList>
            <person name="Westbury M.V."/>
            <person name="Petersen B."/>
            <person name="Lorenzen E.D."/>
        </authorList>
    </citation>
    <scope>NUCLEOTIDE SEQUENCE [LARGE SCALE GENOMIC DNA]</scope>
    <source>
        <strain evidence="3">FinWhale-01</strain>
    </source>
</reference>
<protein>
    <recommendedName>
        <fullName evidence="2">C2H2-type domain-containing protein</fullName>
    </recommendedName>
</protein>
<dbReference type="InterPro" id="IPR013087">
    <property type="entry name" value="Znf_C2H2_type"/>
</dbReference>
<dbReference type="OrthoDB" id="4748970at2759"/>
<keyword evidence="4" id="KW-1185">Reference proteome</keyword>
<name>A0A643CE30_BALPH</name>
<feature type="non-terminal residue" evidence="3">
    <location>
        <position position="170"/>
    </location>
</feature>
<keyword evidence="1" id="KW-0479">Metal-binding</keyword>
<evidence type="ECO:0000313" key="4">
    <source>
        <dbReference type="Proteomes" id="UP000437017"/>
    </source>
</evidence>
<proteinExistence type="predicted"/>
<gene>
    <name evidence="3" type="ORF">E2I00_008035</name>
</gene>
<sequence>MPRCDRCTFVMDLPHSYSVNIYFTSISLGSGCCCGAQDAEVPFEQSISIGISQARTPSPAPSSQKTHPCEMCGPLAEQQGTQHGQKLLRCGACAKCFYFRVSKQHQKQHMGEKPFLGSVDKASLVKNCNFQESWKPFTCRELGKDFLILSGHLQQQATHSQEKPNKISEC</sequence>
<comment type="caution">
    <text evidence="3">The sequence shown here is derived from an EMBL/GenBank/DDBJ whole genome shotgun (WGS) entry which is preliminary data.</text>
</comment>
<dbReference type="PROSITE" id="PS51257">
    <property type="entry name" value="PROKAR_LIPOPROTEIN"/>
    <property type="match status" value="1"/>
</dbReference>
<dbReference type="InterPro" id="IPR036236">
    <property type="entry name" value="Znf_C2H2_sf"/>
</dbReference>
<evidence type="ECO:0000313" key="3">
    <source>
        <dbReference type="EMBL" id="KAB0398476.1"/>
    </source>
</evidence>
<accession>A0A643CE30</accession>
<dbReference type="Proteomes" id="UP000437017">
    <property type="component" value="Unassembled WGS sequence"/>
</dbReference>
<organism evidence="3 4">
    <name type="scientific">Balaenoptera physalus</name>
    <name type="common">Fin whale</name>
    <name type="synonym">Balaena physalus</name>
    <dbReference type="NCBI Taxonomy" id="9770"/>
    <lineage>
        <taxon>Eukaryota</taxon>
        <taxon>Metazoa</taxon>
        <taxon>Chordata</taxon>
        <taxon>Craniata</taxon>
        <taxon>Vertebrata</taxon>
        <taxon>Euteleostomi</taxon>
        <taxon>Mammalia</taxon>
        <taxon>Eutheria</taxon>
        <taxon>Laurasiatheria</taxon>
        <taxon>Artiodactyla</taxon>
        <taxon>Whippomorpha</taxon>
        <taxon>Cetacea</taxon>
        <taxon>Mysticeti</taxon>
        <taxon>Balaenopteridae</taxon>
        <taxon>Balaenoptera</taxon>
    </lineage>
</organism>
<dbReference type="GO" id="GO:0008270">
    <property type="term" value="F:zinc ion binding"/>
    <property type="evidence" value="ECO:0007669"/>
    <property type="project" value="UniProtKB-KW"/>
</dbReference>
<dbReference type="SUPFAM" id="SSF57667">
    <property type="entry name" value="beta-beta-alpha zinc fingers"/>
    <property type="match status" value="2"/>
</dbReference>
<dbReference type="AlphaFoldDB" id="A0A643CE30"/>
<evidence type="ECO:0000256" key="1">
    <source>
        <dbReference type="PROSITE-ProRule" id="PRU00042"/>
    </source>
</evidence>